<proteinExistence type="inferred from homology"/>
<keyword evidence="1" id="KW-1048">Host nucleus</keyword>
<protein>
    <submittedName>
        <fullName evidence="6">Tegument protein UL37</fullName>
    </submittedName>
</protein>
<dbReference type="Pfam" id="PF03970">
    <property type="entry name" value="Herpes_UL37_1"/>
    <property type="match status" value="1"/>
</dbReference>
<dbReference type="InterPro" id="IPR005655">
    <property type="entry name" value="Herpes_UL37"/>
</dbReference>
<dbReference type="HAMAP" id="MF_04043">
    <property type="entry name" value="HSV_ITP"/>
    <property type="match status" value="1"/>
</dbReference>
<gene>
    <name evidence="6" type="primary">MDV050</name>
</gene>
<keyword evidence="2" id="KW-0920">Virion tegument</keyword>
<evidence type="ECO:0000256" key="4">
    <source>
        <dbReference type="ARBA" id="ARBA00022844"/>
    </source>
</evidence>
<accession>A0A2H4V7I0</accession>
<keyword evidence="3" id="KW-1040">Host Golgi apparatus</keyword>
<reference evidence="6" key="1">
    <citation type="journal article" date="2017" name="Evol. Appl.">
        <title>A phylogenomic analysis of Marek's disease virus reveals independent paths to virulence in Eurasia and North America.</title>
        <authorList>
            <person name="Trimpert J."/>
            <person name="Groenke N."/>
            <person name="Jenckel M."/>
            <person name="He S."/>
            <person name="Kunec D."/>
            <person name="Szpara M.L."/>
            <person name="Spatz S.J."/>
            <person name="Osterrieder N."/>
            <person name="McMahon D.P."/>
        </authorList>
    </citation>
    <scope>NUCLEOTIDE SEQUENCE</scope>
    <source>
        <strain evidence="6">ATE2539</strain>
    </source>
</reference>
<dbReference type="InterPro" id="IPR034738">
    <property type="entry name" value="HSV_ITP"/>
</dbReference>
<keyword evidence="5" id="KW-1035">Host cytoplasm</keyword>
<keyword evidence="4" id="KW-0946">Virion</keyword>
<dbReference type="GO" id="GO:0019033">
    <property type="term" value="C:viral tegument"/>
    <property type="evidence" value="ECO:0007669"/>
    <property type="project" value="InterPro"/>
</dbReference>
<name>A0A2H4V7I0_9ALPH</name>
<sequence>MSAVPTDEIWPLKVLLDTLRSLSSRTSPTEPWGATATAEARAAIGSFFLASGTMSILQVELTWRDTFSAILEVYKQTRSPEASMLAQNFVGLILWRISVRWDKTSWQENSHRLRRLVAEMTGEEAISWLSRNNLRISAPFGPSVMWPLISEWFAVFEDAANHAFTYTPEHLLSEREFSFNVGDLAASLAHKRFELIYDFPFVQEGIRLVSIASGWIAPFVIMYRCTTNRVFTPLTRILFTIALVDQYFRGLHAPQPFRIKDRFAEDVGALGSKELIPALEANSTKRTSYEVRASAAIAYESPFVHTIQPGMAADKLRNGSDIIMSDTSLTEDSLAIHLSAVLRLISDIGLEEDNGAIDAAKAKLSNSARRAWDAIQYSSSPKQLLEALIERGFVRQVCRAYESALKTYFTRNYGSVDEGDIFDDVQQVVGCVAVIGNVVFGLIESYGPGMTYLSNYMENCVISESDSHFIEALGLERAIISQIIGRCIPPIPHEDYIKAARAVLVAEMDHVASKSEAVGFHQSIRSAKESLMLWFDNRANEIWGIVPPDESNVLNLDANLPNSDYSNVDSNVEQDEFDGERESEMIRLASTIRYPEPMPITPESTTPHFLKYIIATVCLDALTSVTTAIFSTPRLGTALKVLTWARDYGMPYLDSFINHRGKLNALISAIIPFTQDISNAPTTDDALNIEMLLGELYDVISVAISMLPQEARPFLPPRPDPSNSNVLISMHGTALHLQLNYLAERTFDCVEHLSNKSKQLVVFASIFKDFFTCKFVSGISGGTVKLYHHSELHSSLGTWKIFDVMTAIRELYDSANNIIADIRLDSMKLRTIIEETGKQLLLCDDIMEQANALGQDAVKLFSVLGADFAGLTRLQNSLDLHIRKLTSCNTPPGMQDICWLLGRWSILSEINSTYRDRSSHELVSAIENVGGVLQDMMDHDLASIGTDDESVAGEIEFAVESVMRDYPVITEDDTTLVVTLSSRHNLTHRDEINFCTLDIETIAPDDVDLTSFARDFITKQRVTADALVNIIDTVFNTGRRANGDNA</sequence>
<evidence type="ECO:0000256" key="1">
    <source>
        <dbReference type="ARBA" id="ARBA00022562"/>
    </source>
</evidence>
<evidence type="ECO:0000256" key="3">
    <source>
        <dbReference type="ARBA" id="ARBA00022812"/>
    </source>
</evidence>
<evidence type="ECO:0000256" key="2">
    <source>
        <dbReference type="ARBA" id="ARBA00022580"/>
    </source>
</evidence>
<evidence type="ECO:0000313" key="6">
    <source>
        <dbReference type="EMBL" id="AUB50951.1"/>
    </source>
</evidence>
<organism evidence="6">
    <name type="scientific">Gallid alphaherpesvirus 2</name>
    <dbReference type="NCBI Taxonomy" id="10390"/>
    <lineage>
        <taxon>Viruses</taxon>
        <taxon>Duplodnaviria</taxon>
        <taxon>Heunggongvirae</taxon>
        <taxon>Peploviricota</taxon>
        <taxon>Herviviricetes</taxon>
        <taxon>Herpesvirales</taxon>
        <taxon>Orthoherpesviridae</taxon>
        <taxon>Alphaherpesvirinae</taxon>
        <taxon>Mardivirus</taxon>
        <taxon>Mardivirus gallidalpha2</taxon>
    </lineage>
</organism>
<evidence type="ECO:0000256" key="5">
    <source>
        <dbReference type="ARBA" id="ARBA00023200"/>
    </source>
</evidence>
<dbReference type="EMBL" id="MF431493">
    <property type="protein sequence ID" value="AUB50951.1"/>
    <property type="molecule type" value="Genomic_DNA"/>
</dbReference>
<dbReference type="GO" id="GO:0019068">
    <property type="term" value="P:virion assembly"/>
    <property type="evidence" value="ECO:0007669"/>
    <property type="project" value="InterPro"/>
</dbReference>